<evidence type="ECO:0000313" key="6">
    <source>
        <dbReference type="Proteomes" id="UP000054558"/>
    </source>
</evidence>
<dbReference type="InterPro" id="IPR003819">
    <property type="entry name" value="TauD/TfdA-like"/>
</dbReference>
<evidence type="ECO:0000259" key="4">
    <source>
        <dbReference type="Pfam" id="PF02668"/>
    </source>
</evidence>
<evidence type="ECO:0000256" key="2">
    <source>
        <dbReference type="ARBA" id="ARBA00023002"/>
    </source>
</evidence>
<gene>
    <name evidence="5" type="ORF">KFL_002130160</name>
</gene>
<dbReference type="PIRSF" id="PIRSF019543">
    <property type="entry name" value="Clavaminate_syn"/>
    <property type="match status" value="1"/>
</dbReference>
<keyword evidence="1" id="KW-0479">Metal-binding</keyword>
<sequence length="330" mass="35619">MKALPPFPPLFKERFDGLPLSSDGDAASEEFITRAHELAVSWLPADVRTRLETFLHDSSGPSVLVVRGLPVDSDPPPTPYAVGNMSAKPGKVMSEAWVLAVARLIGQPVTYQTLVKRGMAGGLVCDLTPNPNSIDKVAFDGCKKVLDLHRDFAVTSEKIVADALLLIGVRGDPRKEAQTTVCDFRALLAATSPSDVSILRSEPMRWNFGSAANNSFAVAEKFLITGPDSNPLVNIFEENILPVGAASLKGSPQLLEAYARLKETARQLAVGVWLDAGDLLIVNNSRAAHGRTAYTAVFDGSDRWVQRVYAKRELVGCPGEPPSRVLRFAS</sequence>
<organism evidence="5 6">
    <name type="scientific">Klebsormidium nitens</name>
    <name type="common">Green alga</name>
    <name type="synonym">Ulothrix nitens</name>
    <dbReference type="NCBI Taxonomy" id="105231"/>
    <lineage>
        <taxon>Eukaryota</taxon>
        <taxon>Viridiplantae</taxon>
        <taxon>Streptophyta</taxon>
        <taxon>Klebsormidiophyceae</taxon>
        <taxon>Klebsormidiales</taxon>
        <taxon>Klebsormidiaceae</taxon>
        <taxon>Klebsormidium</taxon>
    </lineage>
</organism>
<protein>
    <recommendedName>
        <fullName evidence="4">TauD/TfdA-like domain-containing protein</fullName>
    </recommendedName>
</protein>
<dbReference type="GO" id="GO:0005506">
    <property type="term" value="F:iron ion binding"/>
    <property type="evidence" value="ECO:0007669"/>
    <property type="project" value="InterPro"/>
</dbReference>
<dbReference type="Gene3D" id="3.60.130.10">
    <property type="entry name" value="Clavaminate synthase-like"/>
    <property type="match status" value="1"/>
</dbReference>
<evidence type="ECO:0000313" key="5">
    <source>
        <dbReference type="EMBL" id="GAQ84940.1"/>
    </source>
</evidence>
<proteinExistence type="predicted"/>
<dbReference type="AlphaFoldDB" id="A0A1Y1I1Z1"/>
<dbReference type="SUPFAM" id="SSF51197">
    <property type="entry name" value="Clavaminate synthase-like"/>
    <property type="match status" value="1"/>
</dbReference>
<evidence type="ECO:0000256" key="1">
    <source>
        <dbReference type="ARBA" id="ARBA00022723"/>
    </source>
</evidence>
<feature type="domain" description="TauD/TfdA-like" evidence="4">
    <location>
        <begin position="98"/>
        <end position="309"/>
    </location>
</feature>
<dbReference type="InterPro" id="IPR042098">
    <property type="entry name" value="TauD-like_sf"/>
</dbReference>
<name>A0A1Y1I1Z1_KLENI</name>
<dbReference type="EMBL" id="DF237162">
    <property type="protein sequence ID" value="GAQ84940.1"/>
    <property type="molecule type" value="Genomic_DNA"/>
</dbReference>
<dbReference type="InterPro" id="IPR014503">
    <property type="entry name" value="Clavaminate_syn-like"/>
</dbReference>
<dbReference type="OrthoDB" id="406634at2759"/>
<dbReference type="GO" id="GO:0016491">
    <property type="term" value="F:oxidoreductase activity"/>
    <property type="evidence" value="ECO:0007669"/>
    <property type="project" value="UniProtKB-KW"/>
</dbReference>
<keyword evidence="3" id="KW-0408">Iron</keyword>
<keyword evidence="6" id="KW-1185">Reference proteome</keyword>
<evidence type="ECO:0000256" key="3">
    <source>
        <dbReference type="ARBA" id="ARBA00023004"/>
    </source>
</evidence>
<dbReference type="Proteomes" id="UP000054558">
    <property type="component" value="Unassembled WGS sequence"/>
</dbReference>
<dbReference type="Pfam" id="PF02668">
    <property type="entry name" value="TauD"/>
    <property type="match status" value="1"/>
</dbReference>
<reference evidence="5 6" key="1">
    <citation type="journal article" date="2014" name="Nat. Commun.">
        <title>Klebsormidium flaccidum genome reveals primary factors for plant terrestrial adaptation.</title>
        <authorList>
            <person name="Hori K."/>
            <person name="Maruyama F."/>
            <person name="Fujisawa T."/>
            <person name="Togashi T."/>
            <person name="Yamamoto N."/>
            <person name="Seo M."/>
            <person name="Sato S."/>
            <person name="Yamada T."/>
            <person name="Mori H."/>
            <person name="Tajima N."/>
            <person name="Moriyama T."/>
            <person name="Ikeuchi M."/>
            <person name="Watanabe M."/>
            <person name="Wada H."/>
            <person name="Kobayashi K."/>
            <person name="Saito M."/>
            <person name="Masuda T."/>
            <person name="Sasaki-Sekimoto Y."/>
            <person name="Mashiguchi K."/>
            <person name="Awai K."/>
            <person name="Shimojima M."/>
            <person name="Masuda S."/>
            <person name="Iwai M."/>
            <person name="Nobusawa T."/>
            <person name="Narise T."/>
            <person name="Kondo S."/>
            <person name="Saito H."/>
            <person name="Sato R."/>
            <person name="Murakawa M."/>
            <person name="Ihara Y."/>
            <person name="Oshima-Yamada Y."/>
            <person name="Ohtaka K."/>
            <person name="Satoh M."/>
            <person name="Sonobe K."/>
            <person name="Ishii M."/>
            <person name="Ohtani R."/>
            <person name="Kanamori-Sato M."/>
            <person name="Honoki R."/>
            <person name="Miyazaki D."/>
            <person name="Mochizuki H."/>
            <person name="Umetsu J."/>
            <person name="Higashi K."/>
            <person name="Shibata D."/>
            <person name="Kamiya Y."/>
            <person name="Sato N."/>
            <person name="Nakamura Y."/>
            <person name="Tabata S."/>
            <person name="Ida S."/>
            <person name="Kurokawa K."/>
            <person name="Ohta H."/>
        </authorList>
    </citation>
    <scope>NUCLEOTIDE SEQUENCE [LARGE SCALE GENOMIC DNA]</scope>
    <source>
        <strain evidence="5 6">NIES-2285</strain>
    </source>
</reference>
<dbReference type="OMA" id="CLRADHE"/>
<accession>A0A1Y1I1Z1</accession>
<keyword evidence="2" id="KW-0560">Oxidoreductase</keyword>